<dbReference type="InterPro" id="IPR025650">
    <property type="entry name" value="Alkyl-DHAP_Synthase"/>
</dbReference>
<evidence type="ECO:0000256" key="2">
    <source>
        <dbReference type="ARBA" id="ARBA00022630"/>
    </source>
</evidence>
<name>A0ABV7HD95_9GAMM</name>
<dbReference type="Gene3D" id="3.30.300.330">
    <property type="match status" value="1"/>
</dbReference>
<dbReference type="InterPro" id="IPR006094">
    <property type="entry name" value="Oxid_FAD_bind_N"/>
</dbReference>
<feature type="domain" description="FAD-binding PCMH-type" evidence="4">
    <location>
        <begin position="84"/>
        <end position="264"/>
    </location>
</feature>
<dbReference type="InterPro" id="IPR016166">
    <property type="entry name" value="FAD-bd_PCMH"/>
</dbReference>
<reference evidence="6" key="1">
    <citation type="journal article" date="2019" name="Int. J. Syst. Evol. Microbiol.">
        <title>The Global Catalogue of Microorganisms (GCM) 10K type strain sequencing project: providing services to taxonomists for standard genome sequencing and annotation.</title>
        <authorList>
            <consortium name="The Broad Institute Genomics Platform"/>
            <consortium name="The Broad Institute Genome Sequencing Center for Infectious Disease"/>
            <person name="Wu L."/>
            <person name="Ma J."/>
        </authorList>
    </citation>
    <scope>NUCLEOTIDE SEQUENCE [LARGE SCALE GENOMIC DNA]</scope>
    <source>
        <strain evidence="6">KCTC 52438</strain>
    </source>
</reference>
<dbReference type="InterPro" id="IPR016167">
    <property type="entry name" value="FAD-bd_PCMH_sub1"/>
</dbReference>
<comment type="similarity">
    <text evidence="1">Belongs to the FAD-binding oxidoreductase/transferase type 4 family.</text>
</comment>
<dbReference type="Gene3D" id="1.10.45.10">
    <property type="entry name" value="Vanillyl-alcohol Oxidase, Chain A, domain 4"/>
    <property type="match status" value="1"/>
</dbReference>
<dbReference type="InterPro" id="IPR016169">
    <property type="entry name" value="FAD-bd_PCMH_sub2"/>
</dbReference>
<dbReference type="Pfam" id="PF02913">
    <property type="entry name" value="FAD-oxidase_C"/>
    <property type="match status" value="1"/>
</dbReference>
<dbReference type="PANTHER" id="PTHR46568">
    <property type="entry name" value="ALKYLDIHYDROXYACETONEPHOSPHATE SYNTHASE, PEROXISOMAL"/>
    <property type="match status" value="1"/>
</dbReference>
<dbReference type="Gene3D" id="3.30.465.10">
    <property type="match status" value="1"/>
</dbReference>
<dbReference type="Gene3D" id="3.30.70.3450">
    <property type="match status" value="1"/>
</dbReference>
<proteinExistence type="inferred from homology"/>
<comment type="caution">
    <text evidence="5">The sequence shown here is derived from an EMBL/GenBank/DDBJ whole genome shotgun (WGS) entry which is preliminary data.</text>
</comment>
<dbReference type="Pfam" id="PF01565">
    <property type="entry name" value="FAD_binding_4"/>
    <property type="match status" value="1"/>
</dbReference>
<evidence type="ECO:0000313" key="5">
    <source>
        <dbReference type="EMBL" id="MFC3151863.1"/>
    </source>
</evidence>
<dbReference type="InterPro" id="IPR016164">
    <property type="entry name" value="FAD-linked_Oxase-like_C"/>
</dbReference>
<evidence type="ECO:0000259" key="4">
    <source>
        <dbReference type="PROSITE" id="PS51387"/>
    </source>
</evidence>
<keyword evidence="2" id="KW-0285">Flavoprotein</keyword>
<evidence type="ECO:0000256" key="3">
    <source>
        <dbReference type="ARBA" id="ARBA00022827"/>
    </source>
</evidence>
<accession>A0ABV7HD95</accession>
<sequence>MRRWNGWGDESTYLELPDNGQAFLEDKVGAASPLANATYEEVEASVPESRLAESELYTTAKKDRILHARGQSLPDWLAMKSGDIGVFPDAVSYPESSDDVRALLDQAKINNWVVIPYGGGTSVVGHINPLQDERPIITVDMGRMCRLLDLDEQSRIATFGAGVPGPLLESQLQAKGYTLGHFPQSFELSTLGGWVASRSSGQQSLKYGRIEQMFAGGKIETLDGTFDIPTYPASSAGPDIREWFMGSEGRFGIITEAKIRVTPIAEQEKFYVAFLPSWVSALNCVRSMVQAGIPMSMMRLSNAVETETQLALAGHEGQINLLEKFLKFRGAGEGKCMMTFGLTHNKAQNNLSLSQVKKIISRFDGVYTGTMLGKRWKEKRFLFPYLRETLWERGYAVDTLETATDWDNVDYLLNEIENNLRTALNVEGEKVHVFTHLSHFYNQGCSIYTTYVYRTGDSYEETLERWKKLKHSTSELIVNNRGTISHQHGVGLDHAPYMAVEKGEVSTGLIRHAAQYFDQKGQLNPGKLLVDSPESGQVSVIESNNEASSESA</sequence>
<evidence type="ECO:0000313" key="6">
    <source>
        <dbReference type="Proteomes" id="UP001595476"/>
    </source>
</evidence>
<gene>
    <name evidence="5" type="ORF">ACFOEK_12555</name>
</gene>
<dbReference type="Proteomes" id="UP001595476">
    <property type="component" value="Unassembled WGS sequence"/>
</dbReference>
<dbReference type="PROSITE" id="PS51387">
    <property type="entry name" value="FAD_PCMH"/>
    <property type="match status" value="1"/>
</dbReference>
<organism evidence="5 6">
    <name type="scientific">Litoribrevibacter euphylliae</name>
    <dbReference type="NCBI Taxonomy" id="1834034"/>
    <lineage>
        <taxon>Bacteria</taxon>
        <taxon>Pseudomonadati</taxon>
        <taxon>Pseudomonadota</taxon>
        <taxon>Gammaproteobacteria</taxon>
        <taxon>Oceanospirillales</taxon>
        <taxon>Oceanospirillaceae</taxon>
        <taxon>Litoribrevibacter</taxon>
    </lineage>
</organism>
<dbReference type="SUPFAM" id="SSF56176">
    <property type="entry name" value="FAD-binding/transporter-associated domain-like"/>
    <property type="match status" value="1"/>
</dbReference>
<dbReference type="SUPFAM" id="SSF55103">
    <property type="entry name" value="FAD-linked oxidases, C-terminal domain"/>
    <property type="match status" value="1"/>
</dbReference>
<dbReference type="Gene3D" id="3.30.43.10">
    <property type="entry name" value="Uridine Diphospho-n-acetylenolpyruvylglucosamine Reductase, domain 2"/>
    <property type="match status" value="1"/>
</dbReference>
<dbReference type="InterPro" id="IPR036318">
    <property type="entry name" value="FAD-bd_PCMH-like_sf"/>
</dbReference>
<dbReference type="PANTHER" id="PTHR46568:SF1">
    <property type="entry name" value="ALKYLDIHYDROXYACETONEPHOSPHATE SYNTHASE, PEROXISOMAL"/>
    <property type="match status" value="1"/>
</dbReference>
<dbReference type="EMBL" id="JBHRSZ010000004">
    <property type="protein sequence ID" value="MFC3151863.1"/>
    <property type="molecule type" value="Genomic_DNA"/>
</dbReference>
<dbReference type="InterPro" id="IPR004113">
    <property type="entry name" value="FAD-bd_oxidored_4_C"/>
</dbReference>
<dbReference type="InterPro" id="IPR016171">
    <property type="entry name" value="Vanillyl_alc_oxidase_C-sub2"/>
</dbReference>
<keyword evidence="3" id="KW-0274">FAD</keyword>
<dbReference type="RefSeq" id="WP_386721418.1">
    <property type="nucleotide sequence ID" value="NZ_JBHRSZ010000004.1"/>
</dbReference>
<protein>
    <submittedName>
        <fullName evidence="5">FAD-binding oxidoreductase</fullName>
    </submittedName>
</protein>
<keyword evidence="6" id="KW-1185">Reference proteome</keyword>
<evidence type="ECO:0000256" key="1">
    <source>
        <dbReference type="ARBA" id="ARBA00008000"/>
    </source>
</evidence>